<evidence type="ECO:0000259" key="6">
    <source>
        <dbReference type="PROSITE" id="PS51747"/>
    </source>
</evidence>
<dbReference type="PANTHER" id="PTHR13857">
    <property type="entry name" value="MRNA EDITING ENZYME"/>
    <property type="match status" value="1"/>
</dbReference>
<comment type="similarity">
    <text evidence="2">Belongs to the cytidine and deoxycytidylate deaminase family.</text>
</comment>
<dbReference type="Proteomes" id="UP000287033">
    <property type="component" value="Unassembled WGS sequence"/>
</dbReference>
<organism evidence="7 8">
    <name type="scientific">Chiloscyllium punctatum</name>
    <name type="common">Brownbanded bambooshark</name>
    <name type="synonym">Hemiscyllium punctatum</name>
    <dbReference type="NCBI Taxonomy" id="137246"/>
    <lineage>
        <taxon>Eukaryota</taxon>
        <taxon>Metazoa</taxon>
        <taxon>Chordata</taxon>
        <taxon>Craniata</taxon>
        <taxon>Vertebrata</taxon>
        <taxon>Chondrichthyes</taxon>
        <taxon>Elasmobranchii</taxon>
        <taxon>Galeomorphii</taxon>
        <taxon>Galeoidea</taxon>
        <taxon>Orectolobiformes</taxon>
        <taxon>Hemiscylliidae</taxon>
        <taxon>Chiloscyllium</taxon>
    </lineage>
</organism>
<dbReference type="AlphaFoldDB" id="A0A401TI28"/>
<dbReference type="InterPro" id="IPR013158">
    <property type="entry name" value="AID"/>
</dbReference>
<evidence type="ECO:0000256" key="4">
    <source>
        <dbReference type="ARBA" id="ARBA00022801"/>
    </source>
</evidence>
<dbReference type="PANTHER" id="PTHR13857:SF10">
    <property type="entry name" value="SINGLE-STRANDED DNA CYTOSINE DEAMINASE"/>
    <property type="match status" value="1"/>
</dbReference>
<comment type="caution">
    <text evidence="7">The sequence shown here is derived from an EMBL/GenBank/DDBJ whole genome shotgun (WGS) entry which is preliminary data.</text>
</comment>
<dbReference type="OMA" id="CSLLMKQ"/>
<dbReference type="EMBL" id="BEZZ01074501">
    <property type="protein sequence ID" value="GCC42287.1"/>
    <property type="molecule type" value="Genomic_DNA"/>
</dbReference>
<dbReference type="STRING" id="137246.A0A401TI28"/>
<gene>
    <name evidence="7" type="ORF">chiPu_0026205</name>
</gene>
<dbReference type="GO" id="GO:0005737">
    <property type="term" value="C:cytoplasm"/>
    <property type="evidence" value="ECO:0007669"/>
    <property type="project" value="TreeGrafter"/>
</dbReference>
<dbReference type="GO" id="GO:0004126">
    <property type="term" value="F:cytidine deaminase activity"/>
    <property type="evidence" value="ECO:0007669"/>
    <property type="project" value="TreeGrafter"/>
</dbReference>
<keyword evidence="8" id="KW-1185">Reference proteome</keyword>
<comment type="cofactor">
    <cofactor evidence="1">
        <name>Zn(2+)</name>
        <dbReference type="ChEBI" id="CHEBI:29105"/>
    </cofactor>
</comment>
<dbReference type="InterPro" id="IPR016192">
    <property type="entry name" value="APOBEC/CMP_deaminase_Zn-bd"/>
</dbReference>
<dbReference type="InterPro" id="IPR016193">
    <property type="entry name" value="Cytidine_deaminase-like"/>
</dbReference>
<keyword evidence="3" id="KW-0479">Metal-binding</keyword>
<accession>A0A401TI28</accession>
<keyword evidence="4" id="KW-0378">Hydrolase</keyword>
<evidence type="ECO:0000313" key="7">
    <source>
        <dbReference type="EMBL" id="GCC42287.1"/>
    </source>
</evidence>
<reference evidence="7 8" key="1">
    <citation type="journal article" date="2018" name="Nat. Ecol. Evol.">
        <title>Shark genomes provide insights into elasmobranch evolution and the origin of vertebrates.</title>
        <authorList>
            <person name="Hara Y"/>
            <person name="Yamaguchi K"/>
            <person name="Onimaru K"/>
            <person name="Kadota M"/>
            <person name="Koyanagi M"/>
            <person name="Keeley SD"/>
            <person name="Tatsumi K"/>
            <person name="Tanaka K"/>
            <person name="Motone F"/>
            <person name="Kageyama Y"/>
            <person name="Nozu R"/>
            <person name="Adachi N"/>
            <person name="Nishimura O"/>
            <person name="Nakagawa R"/>
            <person name="Tanegashima C"/>
            <person name="Kiyatake I"/>
            <person name="Matsumoto R"/>
            <person name="Murakumo K"/>
            <person name="Nishida K"/>
            <person name="Terakita A"/>
            <person name="Kuratani S"/>
            <person name="Sato K"/>
            <person name="Hyodo S Kuraku.S."/>
        </authorList>
    </citation>
    <scope>NUCLEOTIDE SEQUENCE [LARGE SCALE GENOMIC DNA]</scope>
</reference>
<dbReference type="InterPro" id="IPR050610">
    <property type="entry name" value="APOBEC_Cyt_Deaminase"/>
</dbReference>
<feature type="domain" description="CMP/dCMP-type deaminase" evidence="6">
    <location>
        <begin position="41"/>
        <end position="147"/>
    </location>
</feature>
<dbReference type="PROSITE" id="PS51747">
    <property type="entry name" value="CYT_DCMP_DEAMINASES_2"/>
    <property type="match status" value="1"/>
</dbReference>
<evidence type="ECO:0000313" key="8">
    <source>
        <dbReference type="Proteomes" id="UP000287033"/>
    </source>
</evidence>
<dbReference type="Pfam" id="PF08210">
    <property type="entry name" value="APOBEC_N"/>
    <property type="match status" value="1"/>
</dbReference>
<dbReference type="GO" id="GO:0003723">
    <property type="term" value="F:RNA binding"/>
    <property type="evidence" value="ECO:0007669"/>
    <property type="project" value="TreeGrafter"/>
</dbReference>
<dbReference type="InterPro" id="IPR002125">
    <property type="entry name" value="CMP_dCMP_dom"/>
</dbReference>
<dbReference type="Gene3D" id="3.40.140.10">
    <property type="entry name" value="Cytidine Deaminase, domain 2"/>
    <property type="match status" value="1"/>
</dbReference>
<dbReference type="CDD" id="cd01283">
    <property type="entry name" value="cytidine_deaminase"/>
    <property type="match status" value="1"/>
</dbReference>
<evidence type="ECO:0000256" key="1">
    <source>
        <dbReference type="ARBA" id="ARBA00001947"/>
    </source>
</evidence>
<evidence type="ECO:0000256" key="5">
    <source>
        <dbReference type="ARBA" id="ARBA00022833"/>
    </source>
</evidence>
<feature type="non-terminal residue" evidence="7">
    <location>
        <position position="199"/>
    </location>
</feature>
<dbReference type="OrthoDB" id="8676111at2759"/>
<proteinExistence type="inferred from homology"/>
<keyword evidence="5" id="KW-0862">Zinc</keyword>
<dbReference type="GO" id="GO:0005634">
    <property type="term" value="C:nucleus"/>
    <property type="evidence" value="ECO:0007669"/>
    <property type="project" value="TreeGrafter"/>
</dbReference>
<evidence type="ECO:0000256" key="3">
    <source>
        <dbReference type="ARBA" id="ARBA00022723"/>
    </source>
</evidence>
<evidence type="ECO:0000256" key="2">
    <source>
        <dbReference type="ARBA" id="ARBA00006576"/>
    </source>
</evidence>
<dbReference type="GO" id="GO:0008270">
    <property type="term" value="F:zinc ion binding"/>
    <property type="evidence" value="ECO:0007669"/>
    <property type="project" value="InterPro"/>
</dbReference>
<feature type="non-terminal residue" evidence="7">
    <location>
        <position position="1"/>
    </location>
</feature>
<name>A0A401TI28_CHIPU</name>
<dbReference type="SUPFAM" id="SSF53927">
    <property type="entry name" value="Cytidine deaminase-like"/>
    <property type="match status" value="1"/>
</dbReference>
<dbReference type="GO" id="GO:0016554">
    <property type="term" value="P:cytidine to uridine editing"/>
    <property type="evidence" value="ECO:0007669"/>
    <property type="project" value="TreeGrafter"/>
</dbReference>
<sequence>SLTADSDPLPCSNSLYRPPRSCLMQRKKFLYHYKNVRWAKGRHETYMCYVVKRRESAQTSSLDFGFLRNTARAHAEVVFLDYIRDWPLDPGLTYRLTWFSSWSPCYDCAARVVHFLQARPNVRLRLFIARLYYCSEGMRQPEGLRQLHQAGVGLGIMTYKDYFYCWNNFVANKEKSFKAWEGLHENAVRLSRLLRRILE</sequence>
<dbReference type="PROSITE" id="PS00903">
    <property type="entry name" value="CYT_DCMP_DEAMINASES_1"/>
    <property type="match status" value="1"/>
</dbReference>
<protein>
    <recommendedName>
        <fullName evidence="6">CMP/dCMP-type deaminase domain-containing protein</fullName>
    </recommendedName>
</protein>